<dbReference type="EMBL" id="BJUU01000002">
    <property type="protein sequence ID" value="GEK79073.1"/>
    <property type="molecule type" value="Genomic_DNA"/>
</dbReference>
<dbReference type="InterPro" id="IPR008613">
    <property type="entry name" value="Excalibur_Ca-bd_domain"/>
</dbReference>
<dbReference type="Pfam" id="PF04122">
    <property type="entry name" value="CW_binding_2"/>
    <property type="match status" value="2"/>
</dbReference>
<dbReference type="InterPro" id="IPR007253">
    <property type="entry name" value="Cell_wall-bd_2"/>
</dbReference>
<name>A0AA87RG87_9MICO</name>
<evidence type="ECO:0000313" key="3">
    <source>
        <dbReference type="Proteomes" id="UP000321749"/>
    </source>
</evidence>
<gene>
    <name evidence="2" type="ORF">ABA31_04240</name>
</gene>
<evidence type="ECO:0000259" key="1">
    <source>
        <dbReference type="SMART" id="SM00894"/>
    </source>
</evidence>
<dbReference type="AlphaFoldDB" id="A0AA87RG87"/>
<evidence type="ECO:0000313" key="2">
    <source>
        <dbReference type="EMBL" id="GEK79073.1"/>
    </source>
</evidence>
<dbReference type="PANTHER" id="PTHR30032">
    <property type="entry name" value="N-ACETYLMURAMOYL-L-ALANINE AMIDASE-RELATED"/>
    <property type="match status" value="1"/>
</dbReference>
<proteinExistence type="predicted"/>
<reference evidence="2 3" key="1">
    <citation type="submission" date="2019-07" db="EMBL/GenBank/DDBJ databases">
        <title>Whole genome shotgun sequence of Agrococcus baldri NBRC 103055.</title>
        <authorList>
            <person name="Hosoyama A."/>
            <person name="Uohara A."/>
            <person name="Ohji S."/>
            <person name="Ichikawa N."/>
        </authorList>
    </citation>
    <scope>NUCLEOTIDE SEQUENCE [LARGE SCALE GENOMIC DNA]</scope>
    <source>
        <strain evidence="2 3">NBRC 103055</strain>
    </source>
</reference>
<dbReference type="Proteomes" id="UP000321749">
    <property type="component" value="Unassembled WGS sequence"/>
</dbReference>
<feature type="domain" description="Excalibur calcium-binding" evidence="1">
    <location>
        <begin position="407"/>
        <end position="443"/>
    </location>
</feature>
<protein>
    <recommendedName>
        <fullName evidence="1">Excalibur calcium-binding domain-containing protein</fullName>
    </recommendedName>
</protein>
<dbReference type="Gene3D" id="3.40.50.12090">
    <property type="match status" value="1"/>
</dbReference>
<sequence length="443" mass="45773">MERRVTKSTLHRSPRYRMSHSVSTFARASKLMLAFLLAVGVVVSATIISAAPASAAWTQKRSWIGGPDLYHTSAMLSQKLPPSRTVYLTSGESGGDALAVPPAAAAAGAHVLMVRRDSVPSVIAQRLRQLQPRYVNIVGSRSVLSDTLWSQVRRILPSASAYRVGSADRVDSGIALLRHVARDNGGINDVFVIGQNGYSDGIATSSVAARLGAGLIPAMGGATAWAKRVAGELNRLGVDRVHFIGGTSVLSNSYLSALDARFNGKIDRIAGRDRYDTNARVVSRFVSDIGAAHAYLVAGNGHGDTIGASVLAARQNTVMMLSGRYCHAHDAVPAQIRRLGATHVVGIGTKHWIQTPALNLVICGAGVNPNTGTSSGGSSGGSAGGSSGGGGGGAVGVIGGGSGGSVYYANCDAVRRAGKAPLRIGQPGYRAGLDRDRDGVACE</sequence>
<dbReference type="GO" id="GO:0030288">
    <property type="term" value="C:outer membrane-bounded periplasmic space"/>
    <property type="evidence" value="ECO:0007669"/>
    <property type="project" value="TreeGrafter"/>
</dbReference>
<dbReference type="InterPro" id="IPR051922">
    <property type="entry name" value="Bact_Sporulation_Assoc"/>
</dbReference>
<accession>A0AA87RG87</accession>
<dbReference type="PANTHER" id="PTHR30032:SF4">
    <property type="entry name" value="AMIDASE ENHANCER"/>
    <property type="match status" value="1"/>
</dbReference>
<dbReference type="SMART" id="SM00894">
    <property type="entry name" value="Excalibur"/>
    <property type="match status" value="1"/>
</dbReference>
<comment type="caution">
    <text evidence="2">The sequence shown here is derived from an EMBL/GenBank/DDBJ whole genome shotgun (WGS) entry which is preliminary data.</text>
</comment>
<dbReference type="Pfam" id="PF05901">
    <property type="entry name" value="Excalibur"/>
    <property type="match status" value="1"/>
</dbReference>
<keyword evidence="3" id="KW-1185">Reference proteome</keyword>
<organism evidence="2 3">
    <name type="scientific">Agrococcus baldri</name>
    <dbReference type="NCBI Taxonomy" id="153730"/>
    <lineage>
        <taxon>Bacteria</taxon>
        <taxon>Bacillati</taxon>
        <taxon>Actinomycetota</taxon>
        <taxon>Actinomycetes</taxon>
        <taxon>Micrococcales</taxon>
        <taxon>Microbacteriaceae</taxon>
        <taxon>Agrococcus</taxon>
    </lineage>
</organism>